<protein>
    <submittedName>
        <fullName evidence="1">Uncharacterized protein</fullName>
    </submittedName>
</protein>
<reference evidence="1" key="1">
    <citation type="journal article" date="2021" name="Proc. Natl. Acad. Sci. U.S.A.">
        <title>A Catalog of Tens of Thousands of Viruses from Human Metagenomes Reveals Hidden Associations with Chronic Diseases.</title>
        <authorList>
            <person name="Tisza M.J."/>
            <person name="Buck C.B."/>
        </authorList>
    </citation>
    <scope>NUCLEOTIDE SEQUENCE</scope>
    <source>
        <strain evidence="1">CtBLh2</strain>
    </source>
</reference>
<evidence type="ECO:0000313" key="1">
    <source>
        <dbReference type="EMBL" id="DAF45421.1"/>
    </source>
</evidence>
<dbReference type="EMBL" id="BK032514">
    <property type="protein sequence ID" value="DAF45421.1"/>
    <property type="molecule type" value="Genomic_DNA"/>
</dbReference>
<sequence>MVSQIPLIGPYLRRASTAYCEQVGVKRHEGGVKGEMQYW</sequence>
<accession>A0A8S5S329</accession>
<proteinExistence type="predicted"/>
<organism evidence="1">
    <name type="scientific">Siphoviridae sp. ctBLh2</name>
    <dbReference type="NCBI Taxonomy" id="2827803"/>
    <lineage>
        <taxon>Viruses</taxon>
        <taxon>Duplodnaviria</taxon>
        <taxon>Heunggongvirae</taxon>
        <taxon>Uroviricota</taxon>
        <taxon>Caudoviricetes</taxon>
    </lineage>
</organism>
<name>A0A8S5S329_9CAUD</name>